<proteinExistence type="predicted"/>
<dbReference type="EMBL" id="CP036347">
    <property type="protein sequence ID" value="QDU06259.1"/>
    <property type="molecule type" value="Genomic_DNA"/>
</dbReference>
<protein>
    <submittedName>
        <fullName evidence="1">Uncharacterized protein</fullName>
    </submittedName>
</protein>
<organism evidence="1 2">
    <name type="scientific">Gimesia chilikensis</name>
    <dbReference type="NCBI Taxonomy" id="2605989"/>
    <lineage>
        <taxon>Bacteria</taxon>
        <taxon>Pseudomonadati</taxon>
        <taxon>Planctomycetota</taxon>
        <taxon>Planctomycetia</taxon>
        <taxon>Planctomycetales</taxon>
        <taxon>Planctomycetaceae</taxon>
        <taxon>Gimesia</taxon>
    </lineage>
</organism>
<evidence type="ECO:0000313" key="1">
    <source>
        <dbReference type="EMBL" id="QDU06259.1"/>
    </source>
</evidence>
<dbReference type="RefSeq" id="WP_149338494.1">
    <property type="nucleotide sequence ID" value="NZ_VTSR01000005.1"/>
</dbReference>
<accession>A0A517WLY0</accession>
<evidence type="ECO:0000313" key="2">
    <source>
        <dbReference type="Proteomes" id="UP000320722"/>
    </source>
</evidence>
<dbReference type="AlphaFoldDB" id="A0A517WLY0"/>
<reference evidence="1 2" key="1">
    <citation type="submission" date="2019-02" db="EMBL/GenBank/DDBJ databases">
        <title>Deep-cultivation of Planctomycetes and their phenomic and genomic characterization uncovers novel biology.</title>
        <authorList>
            <person name="Wiegand S."/>
            <person name="Jogler M."/>
            <person name="Boedeker C."/>
            <person name="Pinto D."/>
            <person name="Vollmers J."/>
            <person name="Rivas-Marin E."/>
            <person name="Kohn T."/>
            <person name="Peeters S.H."/>
            <person name="Heuer A."/>
            <person name="Rast P."/>
            <person name="Oberbeckmann S."/>
            <person name="Bunk B."/>
            <person name="Jeske O."/>
            <person name="Meyerdierks A."/>
            <person name="Storesund J.E."/>
            <person name="Kallscheuer N."/>
            <person name="Luecker S."/>
            <person name="Lage O.M."/>
            <person name="Pohl T."/>
            <person name="Merkel B.J."/>
            <person name="Hornburger P."/>
            <person name="Mueller R.-W."/>
            <person name="Bruemmer F."/>
            <person name="Labrenz M."/>
            <person name="Spormann A.M."/>
            <person name="Op den Camp H."/>
            <person name="Overmann J."/>
            <person name="Amann R."/>
            <person name="Jetten M.S.M."/>
            <person name="Mascher T."/>
            <person name="Medema M.H."/>
            <person name="Devos D.P."/>
            <person name="Kaster A.-K."/>
            <person name="Ovreas L."/>
            <person name="Rohde M."/>
            <person name="Galperin M.Y."/>
            <person name="Jogler C."/>
        </authorList>
    </citation>
    <scope>NUCLEOTIDE SEQUENCE [LARGE SCALE GENOMIC DNA]</scope>
    <source>
        <strain evidence="1 2">V6</strain>
    </source>
</reference>
<gene>
    <name evidence="1" type="ORF">V6x_60110</name>
</gene>
<dbReference type="Proteomes" id="UP000320722">
    <property type="component" value="Chromosome"/>
</dbReference>
<sequence length="555" mass="62336">MTDGLLRVTKYSLRTYWRSVFVITLLLVLPPLVLRSLPPEGIQFLNRLLFIPLPAATLDGHLFFVAFSGFLFLVLGLNVLDRAQKSITRIPVATAEIVSGLILTSLIITVVVSLVSVAVYRQFIFGEARFNERWPVLGPTLFLSTMVVVMHCAFWHLKALGVFRLIFWPYFCAGAIGWFVTRYSPGESPGYFVPWKQVTPVEFLTMSVVFIAAWFGAIRSCALVRCGVAVPTLTWERLKKELDDLKRRTLIARRKHPDSISAGVAQLYWLDSCRTLILLIALLGCLVFFINLVFFIDRTTQGEIELNPFMSPMFGISAIYSIQAAIAILFVGLINSLAKRKDHQMKGYLAGVPLSDRELSAVLLRCILKCVILSLLFVVILGLAGSYVAFVLLQGTDVIRQCWQSMVAFEAKGEIVVFAGYALLAYWIFVANSISFFWMISSRFSENVILLLPLLLIAAVCGIFYPAFGFILLLLFAFLSCSATVIAYIQAYRASLIGSQIIWLAALFCLIVPAFYWNFWNYSELPLKLFRSSSLVLVVTPFATIPLAISWNRHR</sequence>
<accession>A0A5A8BK84</accession>
<name>A0A517WLY0_9PLAN</name>